<dbReference type="Proteomes" id="UP000218887">
    <property type="component" value="Unassembled WGS sequence"/>
</dbReference>
<reference evidence="4 5" key="1">
    <citation type="submission" date="2017-08" db="EMBL/GenBank/DDBJ databases">
        <title>Virgibacillus indicus sp. nov. and Virgibacillus profoundi sp. nov, two moderately halophilic bacteria isolated from marine sediment by using the Microfluidic Streak Plate.</title>
        <authorList>
            <person name="Xu B."/>
            <person name="Hu B."/>
            <person name="Wang J."/>
            <person name="Zhu Y."/>
            <person name="Huang L."/>
            <person name="Du W."/>
            <person name="Huang Y."/>
        </authorList>
    </citation>
    <scope>NUCLEOTIDE SEQUENCE [LARGE SCALE GENOMIC DNA]</scope>
    <source>
        <strain evidence="4 5">IO3-P3-H5</strain>
    </source>
</reference>
<organism evidence="4 5">
    <name type="scientific">Virgibacillus profundi</name>
    <dbReference type="NCBI Taxonomy" id="2024555"/>
    <lineage>
        <taxon>Bacteria</taxon>
        <taxon>Bacillati</taxon>
        <taxon>Bacillota</taxon>
        <taxon>Bacilli</taxon>
        <taxon>Bacillales</taxon>
        <taxon>Bacillaceae</taxon>
        <taxon>Virgibacillus</taxon>
    </lineage>
</organism>
<evidence type="ECO:0000313" key="4">
    <source>
        <dbReference type="EMBL" id="PAV30190.1"/>
    </source>
</evidence>
<dbReference type="EMBL" id="NPOA01000004">
    <property type="protein sequence ID" value="PAV30190.1"/>
    <property type="molecule type" value="Genomic_DNA"/>
</dbReference>
<dbReference type="OrthoDB" id="9773137at2"/>
<keyword evidence="5" id="KW-1185">Reference proteome</keyword>
<evidence type="ECO:0000256" key="1">
    <source>
        <dbReference type="ARBA" id="ARBA00022741"/>
    </source>
</evidence>
<accession>A0A2A2IGD1</accession>
<dbReference type="InterPro" id="IPR051451">
    <property type="entry name" value="PhoH2-like"/>
</dbReference>
<comment type="caution">
    <text evidence="4">The sequence shown here is derived from an EMBL/GenBank/DDBJ whole genome shotgun (WGS) entry which is preliminary data.</text>
</comment>
<dbReference type="AlphaFoldDB" id="A0A2A2IGD1"/>
<dbReference type="SMART" id="SM00382">
    <property type="entry name" value="AAA"/>
    <property type="match status" value="1"/>
</dbReference>
<gene>
    <name evidence="4" type="ORF">CIL05_06900</name>
</gene>
<dbReference type="InterPro" id="IPR003714">
    <property type="entry name" value="PhoH"/>
</dbReference>
<evidence type="ECO:0000313" key="5">
    <source>
        <dbReference type="Proteomes" id="UP000218887"/>
    </source>
</evidence>
<dbReference type="PANTHER" id="PTHR30473:SF2">
    <property type="entry name" value="PIN DOMAIN-CONTAINING PROTEIN"/>
    <property type="match status" value="1"/>
</dbReference>
<keyword evidence="2" id="KW-0067">ATP-binding</keyword>
<dbReference type="RefSeq" id="WP_095654792.1">
    <property type="nucleotide sequence ID" value="NZ_NPOA01000004.1"/>
</dbReference>
<evidence type="ECO:0000256" key="2">
    <source>
        <dbReference type="ARBA" id="ARBA00022840"/>
    </source>
</evidence>
<proteinExistence type="predicted"/>
<sequence>MPLPKDNLLFGYANKLTNEQKEYVDSIIDNQLTIVNARSGTGKTTLAVACAKIIGKDLLYVFSPVEENSLGFTPGSVEEKEMKYIQPLKDALIEINEHPDKVIATEENVENVKNGNTWVEAKSHVFARGTNIKNKTVILDEVQNFTKSELRKLLTRIHDDCTVIMIGHTGQIDLERIQDSGFLPYIEHFKNKDYAHTCELSWNFRGRLANDADELI</sequence>
<dbReference type="InterPro" id="IPR003593">
    <property type="entry name" value="AAA+_ATPase"/>
</dbReference>
<dbReference type="GO" id="GO:0005829">
    <property type="term" value="C:cytosol"/>
    <property type="evidence" value="ECO:0007669"/>
    <property type="project" value="TreeGrafter"/>
</dbReference>
<dbReference type="Gene3D" id="3.40.50.300">
    <property type="entry name" value="P-loop containing nucleotide triphosphate hydrolases"/>
    <property type="match status" value="1"/>
</dbReference>
<dbReference type="PANTHER" id="PTHR30473">
    <property type="entry name" value="PROTEIN PHOH"/>
    <property type="match status" value="1"/>
</dbReference>
<dbReference type="GO" id="GO:0005524">
    <property type="term" value="F:ATP binding"/>
    <property type="evidence" value="ECO:0007669"/>
    <property type="project" value="UniProtKB-KW"/>
</dbReference>
<feature type="domain" description="AAA+ ATPase" evidence="3">
    <location>
        <begin position="29"/>
        <end position="193"/>
    </location>
</feature>
<keyword evidence="1" id="KW-0547">Nucleotide-binding</keyword>
<dbReference type="InterPro" id="IPR027417">
    <property type="entry name" value="P-loop_NTPase"/>
</dbReference>
<name>A0A2A2IGD1_9BACI</name>
<evidence type="ECO:0000259" key="3">
    <source>
        <dbReference type="SMART" id="SM00382"/>
    </source>
</evidence>
<dbReference type="Pfam" id="PF02562">
    <property type="entry name" value="PhoH"/>
    <property type="match status" value="1"/>
</dbReference>
<protein>
    <submittedName>
        <fullName evidence="4">Phosphate starvation-inducible protein PhoH</fullName>
    </submittedName>
</protein>
<dbReference type="SUPFAM" id="SSF52540">
    <property type="entry name" value="P-loop containing nucleoside triphosphate hydrolases"/>
    <property type="match status" value="1"/>
</dbReference>